<organism evidence="1 2">
    <name type="scientific">Sparassis crispa</name>
    <dbReference type="NCBI Taxonomy" id="139825"/>
    <lineage>
        <taxon>Eukaryota</taxon>
        <taxon>Fungi</taxon>
        <taxon>Dikarya</taxon>
        <taxon>Basidiomycota</taxon>
        <taxon>Agaricomycotina</taxon>
        <taxon>Agaricomycetes</taxon>
        <taxon>Polyporales</taxon>
        <taxon>Sparassidaceae</taxon>
        <taxon>Sparassis</taxon>
    </lineage>
</organism>
<protein>
    <submittedName>
        <fullName evidence="1">Uncharacterized protein</fullName>
    </submittedName>
</protein>
<dbReference type="AlphaFoldDB" id="A0A401H4F1"/>
<proteinExistence type="predicted"/>
<evidence type="ECO:0000313" key="1">
    <source>
        <dbReference type="EMBL" id="GBE89259.1"/>
    </source>
</evidence>
<dbReference type="OrthoDB" id="3270296at2759"/>
<dbReference type="Proteomes" id="UP000287166">
    <property type="component" value="Unassembled WGS sequence"/>
</dbReference>
<dbReference type="EMBL" id="BFAD01000015">
    <property type="protein sequence ID" value="GBE89259.1"/>
    <property type="molecule type" value="Genomic_DNA"/>
</dbReference>
<sequence length="119" mass="13010">MSSKIRGAPSGHKARTRKTVQTVDINPLSYDRTDPFTALNVLRQLLALLASLPARIGGCQYKLSPILDERGTEPESIPSDILTTDTDLESTDDELGMHVKQERFLAAALARMTALDSLT</sequence>
<dbReference type="GeneID" id="38786176"/>
<accession>A0A401H4F1</accession>
<keyword evidence="2" id="KW-1185">Reference proteome</keyword>
<comment type="caution">
    <text evidence="1">The sequence shown here is derived from an EMBL/GenBank/DDBJ whole genome shotgun (WGS) entry which is preliminary data.</text>
</comment>
<gene>
    <name evidence="1" type="ORF">SCP_1502670</name>
</gene>
<dbReference type="RefSeq" id="XP_027620172.1">
    <property type="nucleotide sequence ID" value="XM_027764371.1"/>
</dbReference>
<reference evidence="1 2" key="1">
    <citation type="journal article" date="2018" name="Sci. Rep.">
        <title>Genome sequence of the cauliflower mushroom Sparassis crispa (Hanabiratake) and its association with beneficial usage.</title>
        <authorList>
            <person name="Kiyama R."/>
            <person name="Furutani Y."/>
            <person name="Kawaguchi K."/>
            <person name="Nakanishi T."/>
        </authorList>
    </citation>
    <scope>NUCLEOTIDE SEQUENCE [LARGE SCALE GENOMIC DNA]</scope>
</reference>
<name>A0A401H4F1_9APHY</name>
<evidence type="ECO:0000313" key="2">
    <source>
        <dbReference type="Proteomes" id="UP000287166"/>
    </source>
</evidence>
<dbReference type="InParanoid" id="A0A401H4F1"/>
<dbReference type="STRING" id="139825.A0A401H4F1"/>